<keyword evidence="4 6" id="KW-1133">Transmembrane helix</keyword>
<dbReference type="PANTHER" id="PTHR30250:SF11">
    <property type="entry name" value="O-ANTIGEN TRANSPORTER-RELATED"/>
    <property type="match status" value="1"/>
</dbReference>
<feature type="transmembrane region" description="Helical" evidence="6">
    <location>
        <begin position="111"/>
        <end position="134"/>
    </location>
</feature>
<keyword evidence="5 6" id="KW-0472">Membrane</keyword>
<feature type="transmembrane region" description="Helical" evidence="6">
    <location>
        <begin position="141"/>
        <end position="162"/>
    </location>
</feature>
<protein>
    <submittedName>
        <fullName evidence="7">Murein biosynthesis integral membrane protein MurJ</fullName>
    </submittedName>
</protein>
<feature type="transmembrane region" description="Helical" evidence="6">
    <location>
        <begin position="412"/>
        <end position="432"/>
    </location>
</feature>
<comment type="subcellular location">
    <subcellularLocation>
        <location evidence="1">Cell membrane</location>
        <topology evidence="1">Multi-pass membrane protein</topology>
    </subcellularLocation>
</comment>
<keyword evidence="3 6" id="KW-0812">Transmembrane</keyword>
<feature type="transmembrane region" description="Helical" evidence="6">
    <location>
        <begin position="249"/>
        <end position="274"/>
    </location>
</feature>
<feature type="transmembrane region" description="Helical" evidence="6">
    <location>
        <begin position="438"/>
        <end position="461"/>
    </location>
</feature>
<evidence type="ECO:0000256" key="4">
    <source>
        <dbReference type="ARBA" id="ARBA00022989"/>
    </source>
</evidence>
<dbReference type="PANTHER" id="PTHR30250">
    <property type="entry name" value="PST FAMILY PREDICTED COLANIC ACID TRANSPORTER"/>
    <property type="match status" value="1"/>
</dbReference>
<evidence type="ECO:0000313" key="8">
    <source>
        <dbReference type="Proteomes" id="UP000265341"/>
    </source>
</evidence>
<reference evidence="7 8" key="1">
    <citation type="submission" date="2018-08" db="EMBL/GenBank/DDBJ databases">
        <title>Meiothermus roseus NBRC 110900 genome sequencing project.</title>
        <authorList>
            <person name="Da Costa M.S."/>
            <person name="Albuquerque L."/>
            <person name="Raposo P."/>
            <person name="Froufe H.J.C."/>
            <person name="Barroso C.S."/>
            <person name="Egas C."/>
        </authorList>
    </citation>
    <scope>NUCLEOTIDE SEQUENCE [LARGE SCALE GENOMIC DNA]</scope>
    <source>
        <strain evidence="7 8">NBRC 110900</strain>
    </source>
</reference>
<dbReference type="Proteomes" id="UP000265341">
    <property type="component" value="Unassembled WGS sequence"/>
</dbReference>
<name>A0A399ECR0_9DEIN</name>
<feature type="transmembrane region" description="Helical" evidence="6">
    <location>
        <begin position="332"/>
        <end position="351"/>
    </location>
</feature>
<evidence type="ECO:0000256" key="2">
    <source>
        <dbReference type="ARBA" id="ARBA00022475"/>
    </source>
</evidence>
<feature type="transmembrane region" description="Helical" evidence="6">
    <location>
        <begin position="384"/>
        <end position="405"/>
    </location>
</feature>
<feature type="transmembrane region" description="Helical" evidence="6">
    <location>
        <begin position="82"/>
        <end position="105"/>
    </location>
</feature>
<dbReference type="InterPro" id="IPR002797">
    <property type="entry name" value="Polysacc_synth"/>
</dbReference>
<organism evidence="7 8">
    <name type="scientific">Calidithermus roseus</name>
    <dbReference type="NCBI Taxonomy" id="1644118"/>
    <lineage>
        <taxon>Bacteria</taxon>
        <taxon>Thermotogati</taxon>
        <taxon>Deinococcota</taxon>
        <taxon>Deinococci</taxon>
        <taxon>Thermales</taxon>
        <taxon>Thermaceae</taxon>
        <taxon>Calidithermus</taxon>
    </lineage>
</organism>
<dbReference type="Pfam" id="PF01943">
    <property type="entry name" value="Polysacc_synt"/>
    <property type="match status" value="1"/>
</dbReference>
<dbReference type="InterPro" id="IPR050833">
    <property type="entry name" value="Poly_Biosynth_Transport"/>
</dbReference>
<evidence type="ECO:0000313" key="7">
    <source>
        <dbReference type="EMBL" id="RIH81586.1"/>
    </source>
</evidence>
<evidence type="ECO:0000256" key="5">
    <source>
        <dbReference type="ARBA" id="ARBA00023136"/>
    </source>
</evidence>
<feature type="transmembrane region" description="Helical" evidence="6">
    <location>
        <begin position="168"/>
        <end position="190"/>
    </location>
</feature>
<gene>
    <name evidence="7" type="ORF">Mrose_03568</name>
</gene>
<evidence type="ECO:0000256" key="6">
    <source>
        <dbReference type="SAM" id="Phobius"/>
    </source>
</evidence>
<feature type="transmembrane region" description="Helical" evidence="6">
    <location>
        <begin position="358"/>
        <end position="378"/>
    </location>
</feature>
<keyword evidence="8" id="KW-1185">Reference proteome</keyword>
<evidence type="ECO:0000256" key="1">
    <source>
        <dbReference type="ARBA" id="ARBA00004651"/>
    </source>
</evidence>
<feature type="transmembrane region" description="Helical" evidence="6">
    <location>
        <begin position="12"/>
        <end position="29"/>
    </location>
</feature>
<accession>A0A399ECR0</accession>
<dbReference type="AlphaFoldDB" id="A0A399ECR0"/>
<proteinExistence type="predicted"/>
<feature type="transmembrane region" description="Helical" evidence="6">
    <location>
        <begin position="295"/>
        <end position="320"/>
    </location>
</feature>
<dbReference type="EMBL" id="QWLA01000147">
    <property type="protein sequence ID" value="RIH81586.1"/>
    <property type="molecule type" value="Genomic_DNA"/>
</dbReference>
<evidence type="ECO:0000256" key="3">
    <source>
        <dbReference type="ARBA" id="ARBA00022692"/>
    </source>
</evidence>
<feature type="transmembrane region" description="Helical" evidence="6">
    <location>
        <begin position="210"/>
        <end position="229"/>
    </location>
</feature>
<keyword evidence="2" id="KW-1003">Cell membrane</keyword>
<feature type="transmembrane region" description="Helical" evidence="6">
    <location>
        <begin position="41"/>
        <end position="61"/>
    </location>
</feature>
<dbReference type="GO" id="GO:0005886">
    <property type="term" value="C:plasma membrane"/>
    <property type="evidence" value="ECO:0007669"/>
    <property type="project" value="UniProtKB-SubCell"/>
</dbReference>
<comment type="caution">
    <text evidence="7">The sequence shown here is derived from an EMBL/GenBank/DDBJ whole genome shotgun (WGS) entry which is preliminary data.</text>
</comment>
<sequence>MRNGLWNGASNLLVALVGVVTSVIVARSLSEAQFGVYSYYAWLSGTLVALLNTQSFGSALTKLAAELRGRGEVGEARALGRGVMLVLVGSSLLLSIAVLIYALGFEPPLRYYFLVVAAAPLPGVLASLLSSVFWSRENYRVTSIANLLGAGLQVVLVLLAYWRGWGVAGYLLLSLVLPLTNCIALLLTSFSDEPNRGVRRWWPSRPIVRYYLRFSFPLVVMGLLELVLIQRSGVLFLELYSTAAEIGFYSLAYTIFQLLFMTGWALVNSFYPAISHSFGQGDWAAIRHKIQQAGLLSVVYATPLFLGGLVTLPELIALLFGVDKIEAARPAQVLFIGMLPMCLVGLYGLTLGAINRPWAAFPIGIGASLLGVGLSVWLVPQHGAVGAAIANTIAQGTYAGLKYFIVRRLAGVGLPWGVIAQVLLIGFLTAFLPPLLTLWLFPGALGLLLGIALAAAAYAGAMWKLGYLRRIVRELPTASRGGGA</sequence>